<dbReference type="EMBL" id="JAUSWH010000001">
    <property type="protein sequence ID" value="MDQ0454123.1"/>
    <property type="molecule type" value="Genomic_DNA"/>
</dbReference>
<dbReference type="Proteomes" id="UP001235269">
    <property type="component" value="Unassembled WGS sequence"/>
</dbReference>
<keyword evidence="4" id="KW-1185">Reference proteome</keyword>
<sequence>MKAAADAVGNRVPLLVGVGAMRTDDAQALARDAASCGASALLLAPVSYTPLTEEEVYQHFAAVAGATDLPLVIYNNPTTTRFTFSGDLIERLSQLPTIVSVKMPLPANGGFAAEIASLRRRLPEAFAVGYSGDWGAREALLAGADTWYSVVAGLLPKPALALTRAAQKGNAVEAARIDKGFEPLWQLFQAHGSFRVMYAVGAILGLFEAAPPRPVLPISEDAKNRVEAALAHLASITEI</sequence>
<evidence type="ECO:0000313" key="3">
    <source>
        <dbReference type="EMBL" id="MDQ0454123.1"/>
    </source>
</evidence>
<comment type="caution">
    <text evidence="3">The sequence shown here is derived from an EMBL/GenBank/DDBJ whole genome shotgun (WGS) entry which is preliminary data.</text>
</comment>
<keyword evidence="2 3" id="KW-0456">Lyase</keyword>
<comment type="similarity">
    <text evidence="1">Belongs to the DapA family.</text>
</comment>
<name>A0ABU0I7C5_9HYPH</name>
<evidence type="ECO:0000256" key="1">
    <source>
        <dbReference type="ARBA" id="ARBA00007592"/>
    </source>
</evidence>
<protein>
    <submittedName>
        <fullName evidence="3">4-hydroxy-tetrahydrodipicolinate synthase</fullName>
        <ecNumber evidence="3">4.3.3.7</ecNumber>
    </submittedName>
</protein>
<dbReference type="PANTHER" id="PTHR12128:SF66">
    <property type="entry name" value="4-HYDROXY-2-OXOGLUTARATE ALDOLASE, MITOCHONDRIAL"/>
    <property type="match status" value="1"/>
</dbReference>
<organism evidence="3 4">
    <name type="scientific">Rhizobium paknamense</name>
    <dbReference type="NCBI Taxonomy" id="1206817"/>
    <lineage>
        <taxon>Bacteria</taxon>
        <taxon>Pseudomonadati</taxon>
        <taxon>Pseudomonadota</taxon>
        <taxon>Alphaproteobacteria</taxon>
        <taxon>Hyphomicrobiales</taxon>
        <taxon>Rhizobiaceae</taxon>
        <taxon>Rhizobium/Agrobacterium group</taxon>
        <taxon>Rhizobium</taxon>
    </lineage>
</organism>
<dbReference type="Pfam" id="PF00701">
    <property type="entry name" value="DHDPS"/>
    <property type="match status" value="1"/>
</dbReference>
<dbReference type="InterPro" id="IPR013785">
    <property type="entry name" value="Aldolase_TIM"/>
</dbReference>
<evidence type="ECO:0000313" key="4">
    <source>
        <dbReference type="Proteomes" id="UP001235269"/>
    </source>
</evidence>
<dbReference type="PANTHER" id="PTHR12128">
    <property type="entry name" value="DIHYDRODIPICOLINATE SYNTHASE"/>
    <property type="match status" value="1"/>
</dbReference>
<dbReference type="SUPFAM" id="SSF51569">
    <property type="entry name" value="Aldolase"/>
    <property type="match status" value="1"/>
</dbReference>
<evidence type="ECO:0000256" key="2">
    <source>
        <dbReference type="ARBA" id="ARBA00023239"/>
    </source>
</evidence>
<dbReference type="InterPro" id="IPR002220">
    <property type="entry name" value="DapA-like"/>
</dbReference>
<dbReference type="CDD" id="cd00408">
    <property type="entry name" value="DHDPS-like"/>
    <property type="match status" value="1"/>
</dbReference>
<accession>A0ABU0I7C5</accession>
<dbReference type="PRINTS" id="PR00146">
    <property type="entry name" value="DHPICSNTHASE"/>
</dbReference>
<proteinExistence type="inferred from homology"/>
<dbReference type="SMART" id="SM01130">
    <property type="entry name" value="DHDPS"/>
    <property type="match status" value="1"/>
</dbReference>
<dbReference type="Gene3D" id="3.20.20.70">
    <property type="entry name" value="Aldolase class I"/>
    <property type="match status" value="1"/>
</dbReference>
<dbReference type="EC" id="4.3.3.7" evidence="3"/>
<dbReference type="GO" id="GO:0008840">
    <property type="term" value="F:4-hydroxy-tetrahydrodipicolinate synthase activity"/>
    <property type="evidence" value="ECO:0007669"/>
    <property type="project" value="UniProtKB-EC"/>
</dbReference>
<reference evidence="3 4" key="1">
    <citation type="submission" date="2023-07" db="EMBL/GenBank/DDBJ databases">
        <title>Genomic Encyclopedia of Type Strains, Phase IV (KMG-IV): sequencing the most valuable type-strain genomes for metagenomic binning, comparative biology and taxonomic classification.</title>
        <authorList>
            <person name="Goeker M."/>
        </authorList>
    </citation>
    <scope>NUCLEOTIDE SEQUENCE [LARGE SCALE GENOMIC DNA]</scope>
    <source>
        <strain evidence="3 4">DSM 100301</strain>
    </source>
</reference>
<gene>
    <name evidence="3" type="ORF">QO005_000438</name>
</gene>